<dbReference type="Gene3D" id="3.30.70.3370">
    <property type="match status" value="1"/>
</dbReference>
<feature type="short sequence motif" description="Q motif" evidence="12">
    <location>
        <begin position="312"/>
        <end position="340"/>
    </location>
</feature>
<dbReference type="InterPro" id="IPR057479">
    <property type="entry name" value="PRP28/DDX23-like_helical"/>
</dbReference>
<keyword evidence="5 17" id="KW-0347">Helicase</keyword>
<dbReference type="GO" id="GO:1990904">
    <property type="term" value="C:ribonucleoprotein complex"/>
    <property type="evidence" value="ECO:0007669"/>
    <property type="project" value="UniProtKB-KW"/>
</dbReference>
<dbReference type="InterPro" id="IPR012678">
    <property type="entry name" value="Ribosomal_uL23/eL15/eS24_sf"/>
</dbReference>
<feature type="compositionally biased region" description="Polar residues" evidence="13">
    <location>
        <begin position="33"/>
        <end position="43"/>
    </location>
</feature>
<dbReference type="GO" id="GO:0005840">
    <property type="term" value="C:ribosome"/>
    <property type="evidence" value="ECO:0007669"/>
    <property type="project" value="UniProtKB-KW"/>
</dbReference>
<feature type="compositionally biased region" description="Basic residues" evidence="13">
    <location>
        <begin position="871"/>
        <end position="900"/>
    </location>
</feature>
<evidence type="ECO:0000259" key="15">
    <source>
        <dbReference type="PROSITE" id="PS51194"/>
    </source>
</evidence>
<dbReference type="PROSITE" id="PS51194">
    <property type="entry name" value="HELICASE_CTER"/>
    <property type="match status" value="1"/>
</dbReference>
<evidence type="ECO:0000259" key="14">
    <source>
        <dbReference type="PROSITE" id="PS51192"/>
    </source>
</evidence>
<dbReference type="InterPro" id="IPR000629">
    <property type="entry name" value="RNA-helicase_DEAD-box_CS"/>
</dbReference>
<dbReference type="GO" id="GO:0003724">
    <property type="term" value="F:RNA helicase activity"/>
    <property type="evidence" value="ECO:0007669"/>
    <property type="project" value="UniProtKB-EC"/>
</dbReference>
<evidence type="ECO:0000256" key="5">
    <source>
        <dbReference type="ARBA" id="ARBA00022806"/>
    </source>
</evidence>
<dbReference type="Pfam" id="PF00271">
    <property type="entry name" value="Helicase_C"/>
    <property type="match status" value="1"/>
</dbReference>
<comment type="caution">
    <text evidence="17">The sequence shown here is derived from an EMBL/GenBank/DDBJ whole genome shotgun (WGS) entry which is preliminary data.</text>
</comment>
<dbReference type="InterPro" id="IPR053709">
    <property type="entry name" value="eRP_eS24_sf"/>
</dbReference>
<name>A0AAV4LXH4_BABCB</name>
<feature type="region of interest" description="Disordered" evidence="13">
    <location>
        <begin position="248"/>
        <end position="281"/>
    </location>
</feature>
<dbReference type="HAMAP" id="MF_00545">
    <property type="entry name" value="Ribosomal_eS24"/>
    <property type="match status" value="1"/>
</dbReference>
<dbReference type="SUPFAM" id="SSF54189">
    <property type="entry name" value="Ribosomal proteins S24e, L23 and L15e"/>
    <property type="match status" value="1"/>
</dbReference>
<evidence type="ECO:0000256" key="10">
    <source>
        <dbReference type="ARBA" id="ARBA00037954"/>
    </source>
</evidence>
<dbReference type="PROSITE" id="PS00039">
    <property type="entry name" value="DEAD_ATP_HELICASE"/>
    <property type="match status" value="1"/>
</dbReference>
<dbReference type="SMART" id="SM00487">
    <property type="entry name" value="DEXDc"/>
    <property type="match status" value="1"/>
</dbReference>
<keyword evidence="6" id="KW-0067">ATP-binding</keyword>
<keyword evidence="8" id="KW-0508">mRNA splicing</keyword>
<dbReference type="GeneID" id="94195955"/>
<feature type="domain" description="Helicase ATP-binding" evidence="14">
    <location>
        <begin position="343"/>
        <end position="545"/>
    </location>
</feature>
<sequence length="900" mass="101624">MRRGLPVGSTQGAGVKNRIGSILGKNEPPRGSSVVSNGSSFQTVEPPKVVYVPKAEREKRMKEEAAKAEEKARQREEALKQARREFIKQAELKRESERRERNKRREPEQKRESDGRKKSQATENSQIPEVAHNLANSDLASLDLLSLPKAEVRPNIVENELEQIRQHYLGIKQERKKIKKPSEKFKTIFNFEWDNSEDTSKNDNNPIYQHRPEPQLLFGRGARAGIDIGEQRRGSNFYDELLKRRSATSSRSYSDKSHSRAVPKSAQSQPSDAVDTHWSAKSREEMGDRDWRIFREDFDIYVKGSRVPPPMRAWSESDLPVELLKSIKKSGFSAPTPIQMQAIPVGLEMRDLIGIAETGSGKTAAFVLPMLTYVNTLPPLNDETTQDGPYALVLAPTRELAQQIHQETVKFAVFCKCRAVLLVGGHSVDQQGFELRNGAEIIIGTPGRIKDCLDRSYTVLSQCNYVILDEADRMIDMGFEEIVNDILDCIPTSNLKDDDEDVALQQELSAKAGYRRYRITQMFSATMPPAVEKLTKKYLRSPVYVSIGEVGRGKKSITQRLEFVTEARKKQKLHDLLEGLEGPIIVFVNMKKVADVVAKHITNMNFRAIALHGGKNQDIREGALESFKAGEYDILVATDVVGRGLDVKGVTAVINFDMPKDIQTYTHRIGRTGRAGAKGLAISLVTEEDSAIFYDLKQQLITTDKEFNVPKHLQAADEQGHNEKTFVNTHHEPQRVASLLCEGSAHRIESSNCVRCLLGTNPLYTMASAEQFTIRVKKFMTNPLLSRKQFCLDVLHPGRANVSKNDLRDRIAKQFKIKDPKTMVLFGFKTYFGGGMSSGYCVIYDTLANLKKYERRYRQVRLGLEEAPKNMGRRAKKELKNRRKKVRGKEKAKCTAGKKK</sequence>
<evidence type="ECO:0000256" key="11">
    <source>
        <dbReference type="ARBA" id="ARBA00047984"/>
    </source>
</evidence>
<evidence type="ECO:0000256" key="7">
    <source>
        <dbReference type="ARBA" id="ARBA00022980"/>
    </source>
</evidence>
<evidence type="ECO:0000256" key="6">
    <source>
        <dbReference type="ARBA" id="ARBA00022840"/>
    </source>
</evidence>
<feature type="domain" description="Helicase C-terminal" evidence="15">
    <location>
        <begin position="572"/>
        <end position="717"/>
    </location>
</feature>
<dbReference type="SUPFAM" id="SSF52540">
    <property type="entry name" value="P-loop containing nucleoside triphosphate hydrolases"/>
    <property type="match status" value="1"/>
</dbReference>
<proteinExistence type="inferred from homology"/>
<evidence type="ECO:0000313" key="18">
    <source>
        <dbReference type="Proteomes" id="UP001497744"/>
    </source>
</evidence>
<dbReference type="EMBL" id="BPLF01000003">
    <property type="protein sequence ID" value="GIX64474.1"/>
    <property type="molecule type" value="Genomic_DNA"/>
</dbReference>
<dbReference type="Proteomes" id="UP001497744">
    <property type="component" value="Unassembled WGS sequence"/>
</dbReference>
<feature type="domain" description="DEAD-box RNA helicase Q" evidence="16">
    <location>
        <begin position="312"/>
        <end position="340"/>
    </location>
</feature>
<evidence type="ECO:0000256" key="2">
    <source>
        <dbReference type="ARBA" id="ARBA00022664"/>
    </source>
</evidence>
<gene>
    <name evidence="17" type="ORF">BcabD6B2_39090</name>
</gene>
<evidence type="ECO:0000259" key="16">
    <source>
        <dbReference type="PROSITE" id="PS51195"/>
    </source>
</evidence>
<dbReference type="GO" id="GO:0006397">
    <property type="term" value="P:mRNA processing"/>
    <property type="evidence" value="ECO:0007669"/>
    <property type="project" value="UniProtKB-KW"/>
</dbReference>
<dbReference type="EC" id="3.6.4.13" evidence="1"/>
<accession>A0AAV4LXH4</accession>
<dbReference type="AlphaFoldDB" id="A0AAV4LXH4"/>
<dbReference type="GO" id="GO:0006412">
    <property type="term" value="P:translation"/>
    <property type="evidence" value="ECO:0007669"/>
    <property type="project" value="InterPro"/>
</dbReference>
<dbReference type="PROSITE" id="PS51195">
    <property type="entry name" value="Q_MOTIF"/>
    <property type="match status" value="1"/>
</dbReference>
<dbReference type="GO" id="GO:0003735">
    <property type="term" value="F:structural constituent of ribosome"/>
    <property type="evidence" value="ECO:0007669"/>
    <property type="project" value="InterPro"/>
</dbReference>
<dbReference type="InterPro" id="IPR027417">
    <property type="entry name" value="P-loop_NTPase"/>
</dbReference>
<keyword evidence="18" id="KW-1185">Reference proteome</keyword>
<comment type="catalytic activity">
    <reaction evidence="11">
        <text>ATP + H2O = ADP + phosphate + H(+)</text>
        <dbReference type="Rhea" id="RHEA:13065"/>
        <dbReference type="ChEBI" id="CHEBI:15377"/>
        <dbReference type="ChEBI" id="CHEBI:15378"/>
        <dbReference type="ChEBI" id="CHEBI:30616"/>
        <dbReference type="ChEBI" id="CHEBI:43474"/>
        <dbReference type="ChEBI" id="CHEBI:456216"/>
        <dbReference type="EC" id="3.6.4.13"/>
    </reaction>
</comment>
<feature type="region of interest" description="Disordered" evidence="13">
    <location>
        <begin position="868"/>
        <end position="900"/>
    </location>
</feature>
<dbReference type="Pfam" id="PF25430">
    <property type="entry name" value="DDX23"/>
    <property type="match status" value="1"/>
</dbReference>
<dbReference type="RefSeq" id="XP_067716543.1">
    <property type="nucleotide sequence ID" value="XM_067860442.1"/>
</dbReference>
<evidence type="ECO:0000256" key="3">
    <source>
        <dbReference type="ARBA" id="ARBA00022741"/>
    </source>
</evidence>
<comment type="similarity">
    <text evidence="10">Belongs to the DEAD box helicase family. DDX23/PRP28 subfamily.</text>
</comment>
<dbReference type="CDD" id="cd18787">
    <property type="entry name" value="SF2_C_DEAD"/>
    <property type="match status" value="1"/>
</dbReference>
<dbReference type="GO" id="GO:0003676">
    <property type="term" value="F:nucleic acid binding"/>
    <property type="evidence" value="ECO:0007669"/>
    <property type="project" value="InterPro"/>
</dbReference>
<keyword evidence="9" id="KW-0687">Ribonucleoprotein</keyword>
<keyword evidence="3" id="KW-0547">Nucleotide-binding</keyword>
<dbReference type="InterPro" id="IPR014014">
    <property type="entry name" value="RNA_helicase_DEAD_Q_motif"/>
</dbReference>
<evidence type="ECO:0000256" key="4">
    <source>
        <dbReference type="ARBA" id="ARBA00022801"/>
    </source>
</evidence>
<dbReference type="Pfam" id="PF00270">
    <property type="entry name" value="DEAD"/>
    <property type="match status" value="1"/>
</dbReference>
<protein>
    <recommendedName>
        <fullName evidence="1">RNA helicase</fullName>
        <ecNumber evidence="1">3.6.4.13</ecNumber>
    </recommendedName>
</protein>
<dbReference type="GO" id="GO:0016787">
    <property type="term" value="F:hydrolase activity"/>
    <property type="evidence" value="ECO:0007669"/>
    <property type="project" value="UniProtKB-KW"/>
</dbReference>
<feature type="region of interest" description="Disordered" evidence="13">
    <location>
        <begin position="196"/>
        <end position="216"/>
    </location>
</feature>
<dbReference type="Pfam" id="PF01282">
    <property type="entry name" value="Ribosomal_S24e"/>
    <property type="match status" value="1"/>
</dbReference>
<evidence type="ECO:0000256" key="1">
    <source>
        <dbReference type="ARBA" id="ARBA00012552"/>
    </source>
</evidence>
<dbReference type="SMART" id="SM00490">
    <property type="entry name" value="HELICc"/>
    <property type="match status" value="1"/>
</dbReference>
<keyword evidence="2" id="KW-0507">mRNA processing</keyword>
<dbReference type="PANTHER" id="PTHR47958">
    <property type="entry name" value="ATP-DEPENDENT RNA HELICASE DBP3"/>
    <property type="match status" value="1"/>
</dbReference>
<dbReference type="GO" id="GO:0005524">
    <property type="term" value="F:ATP binding"/>
    <property type="evidence" value="ECO:0007669"/>
    <property type="project" value="UniProtKB-KW"/>
</dbReference>
<keyword evidence="4" id="KW-0378">Hydrolase</keyword>
<evidence type="ECO:0000256" key="9">
    <source>
        <dbReference type="ARBA" id="ARBA00023274"/>
    </source>
</evidence>
<reference evidence="17 18" key="1">
    <citation type="submission" date="2021-06" db="EMBL/GenBank/DDBJ databases">
        <title>Genome sequence of Babesia caballi.</title>
        <authorList>
            <person name="Yamagishi J."/>
            <person name="Kidaka T."/>
            <person name="Ochi A."/>
        </authorList>
    </citation>
    <scope>NUCLEOTIDE SEQUENCE [LARGE SCALE GENOMIC DNA]</scope>
    <source>
        <strain evidence="17">USDA-D6B2</strain>
    </source>
</reference>
<evidence type="ECO:0000256" key="13">
    <source>
        <dbReference type="SAM" id="MobiDB-lite"/>
    </source>
</evidence>
<dbReference type="CDD" id="cd17945">
    <property type="entry name" value="DEADc_DDX23"/>
    <property type="match status" value="1"/>
</dbReference>
<organism evidence="17 18">
    <name type="scientific">Babesia caballi</name>
    <dbReference type="NCBI Taxonomy" id="5871"/>
    <lineage>
        <taxon>Eukaryota</taxon>
        <taxon>Sar</taxon>
        <taxon>Alveolata</taxon>
        <taxon>Apicomplexa</taxon>
        <taxon>Aconoidasida</taxon>
        <taxon>Piroplasmida</taxon>
        <taxon>Babesiidae</taxon>
        <taxon>Babesia</taxon>
    </lineage>
</organism>
<evidence type="ECO:0000256" key="8">
    <source>
        <dbReference type="ARBA" id="ARBA00023187"/>
    </source>
</evidence>
<dbReference type="InterPro" id="IPR001976">
    <property type="entry name" value="Ribosomal_eS24"/>
</dbReference>
<feature type="region of interest" description="Disordered" evidence="13">
    <location>
        <begin position="1"/>
        <end position="134"/>
    </location>
</feature>
<dbReference type="PROSITE" id="PS51192">
    <property type="entry name" value="HELICASE_ATP_BIND_1"/>
    <property type="match status" value="1"/>
</dbReference>
<dbReference type="InterPro" id="IPR001650">
    <property type="entry name" value="Helicase_C-like"/>
</dbReference>
<dbReference type="InterPro" id="IPR011545">
    <property type="entry name" value="DEAD/DEAH_box_helicase_dom"/>
</dbReference>
<dbReference type="InterPro" id="IPR014001">
    <property type="entry name" value="Helicase_ATP-bd"/>
</dbReference>
<evidence type="ECO:0000313" key="17">
    <source>
        <dbReference type="EMBL" id="GIX64474.1"/>
    </source>
</evidence>
<keyword evidence="7" id="KW-0689">Ribosomal protein</keyword>
<dbReference type="GO" id="GO:0008380">
    <property type="term" value="P:RNA splicing"/>
    <property type="evidence" value="ECO:0007669"/>
    <property type="project" value="UniProtKB-KW"/>
</dbReference>
<dbReference type="Gene3D" id="3.40.50.300">
    <property type="entry name" value="P-loop containing nucleotide triphosphate hydrolases"/>
    <property type="match status" value="2"/>
</dbReference>
<feature type="compositionally biased region" description="Basic and acidic residues" evidence="13">
    <location>
        <begin position="54"/>
        <end position="117"/>
    </location>
</feature>
<evidence type="ECO:0000256" key="12">
    <source>
        <dbReference type="PROSITE-ProRule" id="PRU00552"/>
    </source>
</evidence>